<keyword evidence="6 10" id="KW-1133">Transmembrane helix</keyword>
<dbReference type="InterPro" id="IPR045221">
    <property type="entry name" value="Sphingomyelin_synth-like"/>
</dbReference>
<keyword evidence="8 10" id="KW-0472">Membrane</keyword>
<feature type="transmembrane region" description="Helical" evidence="10">
    <location>
        <begin position="459"/>
        <end position="481"/>
    </location>
</feature>
<dbReference type="AlphaFoldDB" id="A0A7R9BN73"/>
<dbReference type="EMBL" id="OA882826">
    <property type="protein sequence ID" value="CAD7277067.1"/>
    <property type="molecule type" value="Genomic_DNA"/>
</dbReference>
<feature type="domain" description="Sphingomyelin synthase-like" evidence="11">
    <location>
        <begin position="455"/>
        <end position="501"/>
    </location>
</feature>
<feature type="transmembrane region" description="Helical" evidence="10">
    <location>
        <begin position="212"/>
        <end position="235"/>
    </location>
</feature>
<gene>
    <name evidence="12" type="ORF">NMOB1V02_LOCUS4809</name>
</gene>
<dbReference type="GO" id="GO:0046513">
    <property type="term" value="P:ceramide biosynthetic process"/>
    <property type="evidence" value="ECO:0007669"/>
    <property type="project" value="TreeGrafter"/>
</dbReference>
<dbReference type="GO" id="GO:0005789">
    <property type="term" value="C:endoplasmic reticulum membrane"/>
    <property type="evidence" value="ECO:0007669"/>
    <property type="project" value="TreeGrafter"/>
</dbReference>
<evidence type="ECO:0000256" key="2">
    <source>
        <dbReference type="ARBA" id="ARBA00005441"/>
    </source>
</evidence>
<keyword evidence="4 10" id="KW-0812">Transmembrane</keyword>
<protein>
    <recommendedName>
        <fullName evidence="11">Sphingomyelin synthase-like domain-containing protein</fullName>
    </recommendedName>
</protein>
<feature type="transmembrane region" description="Helical" evidence="10">
    <location>
        <begin position="132"/>
        <end position="153"/>
    </location>
</feature>
<evidence type="ECO:0000256" key="1">
    <source>
        <dbReference type="ARBA" id="ARBA00004141"/>
    </source>
</evidence>
<dbReference type="GO" id="GO:0005886">
    <property type="term" value="C:plasma membrane"/>
    <property type="evidence" value="ECO:0007669"/>
    <property type="project" value="TreeGrafter"/>
</dbReference>
<keyword evidence="3" id="KW-0808">Transferase</keyword>
<evidence type="ECO:0000256" key="5">
    <source>
        <dbReference type="ARBA" id="ARBA00022919"/>
    </source>
</evidence>
<comment type="similarity">
    <text evidence="2">Belongs to the sphingomyelin synthase family.</text>
</comment>
<dbReference type="InterPro" id="IPR025749">
    <property type="entry name" value="Sphingomyelin_synth-like_dom"/>
</dbReference>
<keyword evidence="5" id="KW-0746">Sphingolipid metabolism</keyword>
<keyword evidence="7" id="KW-0443">Lipid metabolism</keyword>
<evidence type="ECO:0000256" key="9">
    <source>
        <dbReference type="SAM" id="MobiDB-lite"/>
    </source>
</evidence>
<evidence type="ECO:0000256" key="3">
    <source>
        <dbReference type="ARBA" id="ARBA00022679"/>
    </source>
</evidence>
<name>A0A7R9BN73_9CRUS</name>
<dbReference type="GO" id="GO:0033188">
    <property type="term" value="F:sphingomyelin synthase activity"/>
    <property type="evidence" value="ECO:0007669"/>
    <property type="project" value="TreeGrafter"/>
</dbReference>
<feature type="transmembrane region" description="Helical" evidence="10">
    <location>
        <begin position="277"/>
        <end position="299"/>
    </location>
</feature>
<dbReference type="GO" id="GO:0006686">
    <property type="term" value="P:sphingomyelin biosynthetic process"/>
    <property type="evidence" value="ECO:0007669"/>
    <property type="project" value="TreeGrafter"/>
</dbReference>
<feature type="transmembrane region" description="Helical" evidence="10">
    <location>
        <begin position="178"/>
        <end position="200"/>
    </location>
</feature>
<accession>A0A7R9BN73</accession>
<feature type="transmembrane region" description="Helical" evidence="10">
    <location>
        <begin position="358"/>
        <end position="380"/>
    </location>
</feature>
<dbReference type="EMBL" id="CAJPEX010000789">
    <property type="protein sequence ID" value="CAG0917219.1"/>
    <property type="molecule type" value="Genomic_DNA"/>
</dbReference>
<evidence type="ECO:0000313" key="13">
    <source>
        <dbReference type="Proteomes" id="UP000678499"/>
    </source>
</evidence>
<dbReference type="PANTHER" id="PTHR21290">
    <property type="entry name" value="SPHINGOMYELIN SYNTHETASE"/>
    <property type="match status" value="1"/>
</dbReference>
<evidence type="ECO:0000256" key="4">
    <source>
        <dbReference type="ARBA" id="ARBA00022692"/>
    </source>
</evidence>
<feature type="transmembrane region" description="Helical" evidence="10">
    <location>
        <begin position="247"/>
        <end position="265"/>
    </location>
</feature>
<proteinExistence type="inferred from homology"/>
<dbReference type="OrthoDB" id="422827at2759"/>
<organism evidence="12">
    <name type="scientific">Notodromas monacha</name>
    <dbReference type="NCBI Taxonomy" id="399045"/>
    <lineage>
        <taxon>Eukaryota</taxon>
        <taxon>Metazoa</taxon>
        <taxon>Ecdysozoa</taxon>
        <taxon>Arthropoda</taxon>
        <taxon>Crustacea</taxon>
        <taxon>Oligostraca</taxon>
        <taxon>Ostracoda</taxon>
        <taxon>Podocopa</taxon>
        <taxon>Podocopida</taxon>
        <taxon>Cypridocopina</taxon>
        <taxon>Cypridoidea</taxon>
        <taxon>Cyprididae</taxon>
        <taxon>Notodromas</taxon>
    </lineage>
</organism>
<dbReference type="Proteomes" id="UP000678499">
    <property type="component" value="Unassembled WGS sequence"/>
</dbReference>
<dbReference type="PANTHER" id="PTHR21290:SF27">
    <property type="entry name" value="PHOSPHATIDYLCHOLINE:CERAMIDE CHOLINEPHOSPHOTRANSFERASE 1"/>
    <property type="match status" value="1"/>
</dbReference>
<dbReference type="GO" id="GO:0047493">
    <property type="term" value="F:ceramide cholinephosphotransferase activity"/>
    <property type="evidence" value="ECO:0007669"/>
    <property type="project" value="TreeGrafter"/>
</dbReference>
<dbReference type="Pfam" id="PF14360">
    <property type="entry name" value="PAP2_C"/>
    <property type="match status" value="1"/>
</dbReference>
<comment type="subcellular location">
    <subcellularLocation>
        <location evidence="1">Membrane</location>
        <topology evidence="1">Multi-pass membrane protein</topology>
    </subcellularLocation>
</comment>
<evidence type="ECO:0000259" key="11">
    <source>
        <dbReference type="Pfam" id="PF14360"/>
    </source>
</evidence>
<evidence type="ECO:0000313" key="12">
    <source>
        <dbReference type="EMBL" id="CAD7277067.1"/>
    </source>
</evidence>
<evidence type="ECO:0000256" key="8">
    <source>
        <dbReference type="ARBA" id="ARBA00023136"/>
    </source>
</evidence>
<keyword evidence="13" id="KW-1185">Reference proteome</keyword>
<evidence type="ECO:0000256" key="7">
    <source>
        <dbReference type="ARBA" id="ARBA00023098"/>
    </source>
</evidence>
<sequence>MGRGQGFLSFKGSYTPVILYEAVENSRSRSATNGLGFAGGAKGQRRVDWAEDTGGQDRPPRATTTGLVMVKGSPRPRYDHLLGHEDRLGKTPRAGCLSEMTAAAADLSSAQPMDPYGSSMSMNKTPKEPLKTLLALVFMVVCAVINMMALAVIHDQVPPRERGALPDVVLDHVYTNDWALYVAEYLLMVLVYFCALLGLLHVHRWVVFRRWLFLLGLLYLYRSVTMFVTVLPVASPTYVCNPQANRTTALLVLQRTGELLLGLGLSVNGYHRYCGDYLYSALVFMVVCAVINMMALAVIHDQVPPRERGALPDVVLDHVYTNDWALYVAEYLLMVLVYFCALLGLLHVHRWVVFRRWLFLLGLLYLYRSVTMFVTVLPVASPTYVCNGVRLACCRNEQDVAWPLDNNPEPNRQLPIVAMTPLMDMSPVCLVLVLGALVVREYTPGGSGDAPGLPRLWALHWLTYVWSAAGICMILLSRAHYTVDVVVAYYITTRLFWTYHTLANALHPSLKVGSDKNLWSRTWWHPFFCYMEKNVESPLPKGFDWPLPVGRMWHWLRVRLRVRDWCRCRCRRYEEPGRGDMSPS</sequence>
<evidence type="ECO:0000256" key="10">
    <source>
        <dbReference type="SAM" id="Phobius"/>
    </source>
</evidence>
<feature type="transmembrane region" description="Helical" evidence="10">
    <location>
        <begin position="324"/>
        <end position="346"/>
    </location>
</feature>
<reference evidence="12" key="1">
    <citation type="submission" date="2020-11" db="EMBL/GenBank/DDBJ databases">
        <authorList>
            <person name="Tran Van P."/>
        </authorList>
    </citation>
    <scope>NUCLEOTIDE SEQUENCE</scope>
</reference>
<feature type="region of interest" description="Disordered" evidence="9">
    <location>
        <begin position="30"/>
        <end position="66"/>
    </location>
</feature>
<dbReference type="GO" id="GO:0000139">
    <property type="term" value="C:Golgi membrane"/>
    <property type="evidence" value="ECO:0007669"/>
    <property type="project" value="TreeGrafter"/>
</dbReference>
<evidence type="ECO:0000256" key="6">
    <source>
        <dbReference type="ARBA" id="ARBA00022989"/>
    </source>
</evidence>